<dbReference type="PRINTS" id="PR01182">
    <property type="entry name" value="ORNDCRBXLASE"/>
</dbReference>
<dbReference type="GO" id="GO:0008836">
    <property type="term" value="F:diaminopimelate decarboxylase activity"/>
    <property type="evidence" value="ECO:0007669"/>
    <property type="project" value="TreeGrafter"/>
</dbReference>
<dbReference type="GO" id="GO:0006596">
    <property type="term" value="P:polyamine biosynthetic process"/>
    <property type="evidence" value="ECO:0007669"/>
    <property type="project" value="InterPro"/>
</dbReference>
<organism evidence="5 6">
    <name type="scientific">Dysosmobacter segnis</name>
    <dbReference type="NCBI Taxonomy" id="2763042"/>
    <lineage>
        <taxon>Bacteria</taxon>
        <taxon>Bacillati</taxon>
        <taxon>Bacillota</taxon>
        <taxon>Clostridia</taxon>
        <taxon>Eubacteriales</taxon>
        <taxon>Oscillospiraceae</taxon>
        <taxon>Dysosmobacter</taxon>
    </lineage>
</organism>
<dbReference type="InterPro" id="IPR002433">
    <property type="entry name" value="Orn_de-COase"/>
</dbReference>
<protein>
    <submittedName>
        <fullName evidence="5">Alanine racemase</fullName>
    </submittedName>
</protein>
<dbReference type="PANTHER" id="PTHR43727">
    <property type="entry name" value="DIAMINOPIMELATE DECARBOXYLASE"/>
    <property type="match status" value="1"/>
</dbReference>
<feature type="active site" description="Proton donor" evidence="3">
    <location>
        <position position="356"/>
    </location>
</feature>
<dbReference type="RefSeq" id="WP_187014007.1">
    <property type="nucleotide sequence ID" value="NZ_JACOQI010000003.1"/>
</dbReference>
<dbReference type="InterPro" id="IPR000183">
    <property type="entry name" value="Orn/DAP/Arg_de-COase"/>
</dbReference>
<dbReference type="AlphaFoldDB" id="A0A923MG01"/>
<evidence type="ECO:0000256" key="3">
    <source>
        <dbReference type="PIRSR" id="PIRSR600183-50"/>
    </source>
</evidence>
<comment type="cofactor">
    <cofactor evidence="1 3">
        <name>pyridoxal 5'-phosphate</name>
        <dbReference type="ChEBI" id="CHEBI:597326"/>
    </cofactor>
</comment>
<keyword evidence="2 3" id="KW-0663">Pyridoxal phosphate</keyword>
<dbReference type="GO" id="GO:0009089">
    <property type="term" value="P:lysine biosynthetic process via diaminopimelate"/>
    <property type="evidence" value="ECO:0007669"/>
    <property type="project" value="TreeGrafter"/>
</dbReference>
<dbReference type="SUPFAM" id="SSF50621">
    <property type="entry name" value="Alanine racemase C-terminal domain-like"/>
    <property type="match status" value="1"/>
</dbReference>
<evidence type="ECO:0000256" key="1">
    <source>
        <dbReference type="ARBA" id="ARBA00001933"/>
    </source>
</evidence>
<evidence type="ECO:0000259" key="4">
    <source>
        <dbReference type="Pfam" id="PF02784"/>
    </source>
</evidence>
<proteinExistence type="predicted"/>
<dbReference type="SUPFAM" id="SSF51419">
    <property type="entry name" value="PLP-binding barrel"/>
    <property type="match status" value="1"/>
</dbReference>
<keyword evidence="6" id="KW-1185">Reference proteome</keyword>
<evidence type="ECO:0000256" key="2">
    <source>
        <dbReference type="ARBA" id="ARBA00022898"/>
    </source>
</evidence>
<feature type="modified residue" description="N6-(pyridoxal phosphate)lysine" evidence="3">
    <location>
        <position position="55"/>
    </location>
</feature>
<dbReference type="PANTHER" id="PTHR43727:SF2">
    <property type="entry name" value="GROUP IV DECARBOXYLASE"/>
    <property type="match status" value="1"/>
</dbReference>
<name>A0A923MG01_9FIRM</name>
<comment type="caution">
    <text evidence="5">The sequence shown here is derived from an EMBL/GenBank/DDBJ whole genome shotgun (WGS) entry which is preliminary data.</text>
</comment>
<dbReference type="EMBL" id="JACOQI010000003">
    <property type="protein sequence ID" value="MBC5769653.1"/>
    <property type="molecule type" value="Genomic_DNA"/>
</dbReference>
<dbReference type="Pfam" id="PF02784">
    <property type="entry name" value="Orn_Arg_deC_N"/>
    <property type="match status" value="1"/>
</dbReference>
<feature type="domain" description="Orn/DAP/Arg decarboxylase 2 N-terminal" evidence="4">
    <location>
        <begin position="34"/>
        <end position="273"/>
    </location>
</feature>
<dbReference type="PRINTS" id="PR01179">
    <property type="entry name" value="ODADCRBXLASE"/>
</dbReference>
<reference evidence="5" key="1">
    <citation type="submission" date="2020-08" db="EMBL/GenBank/DDBJ databases">
        <title>Genome public.</title>
        <authorList>
            <person name="Liu C."/>
            <person name="Sun Q."/>
        </authorList>
    </citation>
    <scope>NUCLEOTIDE SEQUENCE</scope>
    <source>
        <strain evidence="5">BX15</strain>
    </source>
</reference>
<dbReference type="InterPro" id="IPR029066">
    <property type="entry name" value="PLP-binding_barrel"/>
</dbReference>
<gene>
    <name evidence="5" type="ORF">H8Z83_04855</name>
</gene>
<dbReference type="Gene3D" id="2.40.37.10">
    <property type="entry name" value="Lyase, Ornithine Decarboxylase, Chain A, domain 1"/>
    <property type="match status" value="1"/>
</dbReference>
<evidence type="ECO:0000313" key="6">
    <source>
        <dbReference type="Proteomes" id="UP000620327"/>
    </source>
</evidence>
<dbReference type="InterPro" id="IPR022644">
    <property type="entry name" value="De-COase2_N"/>
</dbReference>
<accession>A0A923MG01</accession>
<dbReference type="InterPro" id="IPR009006">
    <property type="entry name" value="Ala_racemase/Decarboxylase_C"/>
</dbReference>
<dbReference type="Proteomes" id="UP000620327">
    <property type="component" value="Unassembled WGS sequence"/>
</dbReference>
<sequence length="416" mass="45662">MNFMKERTVTMNRECILEQAKQHDSFYLYEEAIIRKNTEQLKTDFPGVTFLYSVKCNPYPEVLRCVLNQGFGVDAASLAECVMGQKAGLGKDMVIFSAPGKTMADIRGGLGISTLVADSAAEVERIQEAAAEQGIVAEIGLRVNPDFTYTADTGVASKFGIDEQLIYDSMKSWKKLPNIRIVGLHAHLKSQELSAETLKGYYRNMFRLSVSMREAFGTLKFVNLGSGMGIPFCETDKPFDTTALGAETQRLMAEFQEKLPETRFYIETGRYAVGTAGTYVAKVVDKKVTHGKNFVLLSATLNGFARPSMVAMLEHFMGNGPIAAWEPIYTGDHSFQMIPLVETAERETVTVTGNLCTGTDLVLSDADMPKMEVGDTVVFPNAGSYAAVISPMQFASQPKPAQLFLRADGTVVNTDF</sequence>
<evidence type="ECO:0000313" key="5">
    <source>
        <dbReference type="EMBL" id="MBC5769653.1"/>
    </source>
</evidence>
<dbReference type="Gene3D" id="3.20.20.10">
    <property type="entry name" value="Alanine racemase"/>
    <property type="match status" value="1"/>
</dbReference>